<dbReference type="PANTHER" id="PTHR33653">
    <property type="entry name" value="RIBONUCLEASE VAPC2"/>
    <property type="match status" value="1"/>
</dbReference>
<feature type="binding site" evidence="8">
    <location>
        <position position="4"/>
    </location>
    <ligand>
        <name>Mg(2+)</name>
        <dbReference type="ChEBI" id="CHEBI:18420"/>
    </ligand>
</feature>
<dbReference type="PANTHER" id="PTHR33653:SF1">
    <property type="entry name" value="RIBONUCLEASE VAPC2"/>
    <property type="match status" value="1"/>
</dbReference>
<dbReference type="Gene3D" id="3.40.50.1010">
    <property type="entry name" value="5'-nuclease"/>
    <property type="match status" value="1"/>
</dbReference>
<keyword evidence="3 8" id="KW-0540">Nuclease</keyword>
<dbReference type="InterPro" id="IPR029060">
    <property type="entry name" value="PIN-like_dom_sf"/>
</dbReference>
<feature type="binding site" evidence="8">
    <location>
        <position position="100"/>
    </location>
    <ligand>
        <name>Mg(2+)</name>
        <dbReference type="ChEBI" id="CHEBI:18420"/>
    </ligand>
</feature>
<dbReference type="GO" id="GO:0090729">
    <property type="term" value="F:toxin activity"/>
    <property type="evidence" value="ECO:0007669"/>
    <property type="project" value="UniProtKB-KW"/>
</dbReference>
<dbReference type="RefSeq" id="WP_130779680.1">
    <property type="nucleotide sequence ID" value="NZ_BIMR01000007.1"/>
</dbReference>
<comment type="cofactor">
    <cofactor evidence="1 8">
        <name>Mg(2+)</name>
        <dbReference type="ChEBI" id="CHEBI:18420"/>
    </cofactor>
</comment>
<evidence type="ECO:0000256" key="7">
    <source>
        <dbReference type="ARBA" id="ARBA00038093"/>
    </source>
</evidence>
<accession>A0A402DLQ8</accession>
<evidence type="ECO:0000256" key="5">
    <source>
        <dbReference type="ARBA" id="ARBA00022801"/>
    </source>
</evidence>
<dbReference type="CDD" id="cd09871">
    <property type="entry name" value="PIN_MtVapC28-VapC30-like"/>
    <property type="match status" value="1"/>
</dbReference>
<keyword evidence="11" id="KW-1185">Reference proteome</keyword>
<dbReference type="HAMAP" id="MF_00265">
    <property type="entry name" value="VapC_Nob1"/>
    <property type="match status" value="1"/>
</dbReference>
<dbReference type="SUPFAM" id="SSF88723">
    <property type="entry name" value="PIN domain-like"/>
    <property type="match status" value="1"/>
</dbReference>
<protein>
    <recommendedName>
        <fullName evidence="8">Ribonuclease VapC</fullName>
        <shortName evidence="8">RNase VapC</shortName>
        <ecNumber evidence="8">3.1.-.-</ecNumber>
    </recommendedName>
    <alternativeName>
        <fullName evidence="8">Toxin VapC</fullName>
    </alternativeName>
</protein>
<organism evidence="10 11">
    <name type="scientific">Cellulomonas biazotea</name>
    <dbReference type="NCBI Taxonomy" id="1709"/>
    <lineage>
        <taxon>Bacteria</taxon>
        <taxon>Bacillati</taxon>
        <taxon>Actinomycetota</taxon>
        <taxon>Actinomycetes</taxon>
        <taxon>Micrococcales</taxon>
        <taxon>Cellulomonadaceae</taxon>
        <taxon>Cellulomonas</taxon>
    </lineage>
</organism>
<evidence type="ECO:0000256" key="8">
    <source>
        <dbReference type="HAMAP-Rule" id="MF_00265"/>
    </source>
</evidence>
<keyword evidence="4 8" id="KW-0479">Metal-binding</keyword>
<dbReference type="InterPro" id="IPR022907">
    <property type="entry name" value="VapC_family"/>
</dbReference>
<dbReference type="GO" id="GO:0000287">
    <property type="term" value="F:magnesium ion binding"/>
    <property type="evidence" value="ECO:0007669"/>
    <property type="project" value="UniProtKB-UniRule"/>
</dbReference>
<keyword evidence="6 8" id="KW-0460">Magnesium</keyword>
<evidence type="ECO:0000259" key="9">
    <source>
        <dbReference type="Pfam" id="PF01850"/>
    </source>
</evidence>
<dbReference type="InterPro" id="IPR050556">
    <property type="entry name" value="Type_II_TA_system_RNase"/>
</dbReference>
<name>A0A402DLQ8_9CELL</name>
<dbReference type="InterPro" id="IPR002716">
    <property type="entry name" value="PIN_dom"/>
</dbReference>
<dbReference type="GO" id="GO:0004540">
    <property type="term" value="F:RNA nuclease activity"/>
    <property type="evidence" value="ECO:0007669"/>
    <property type="project" value="InterPro"/>
</dbReference>
<proteinExistence type="inferred from homology"/>
<evidence type="ECO:0000256" key="6">
    <source>
        <dbReference type="ARBA" id="ARBA00022842"/>
    </source>
</evidence>
<keyword evidence="5 8" id="KW-0378">Hydrolase</keyword>
<keyword evidence="8" id="KW-0800">Toxin</keyword>
<dbReference type="AlphaFoldDB" id="A0A402DLQ8"/>
<dbReference type="Proteomes" id="UP000289954">
    <property type="component" value="Unassembled WGS sequence"/>
</dbReference>
<dbReference type="GO" id="GO:0016787">
    <property type="term" value="F:hydrolase activity"/>
    <property type="evidence" value="ECO:0007669"/>
    <property type="project" value="UniProtKB-KW"/>
</dbReference>
<evidence type="ECO:0000256" key="3">
    <source>
        <dbReference type="ARBA" id="ARBA00022722"/>
    </source>
</evidence>
<dbReference type="OrthoDB" id="32625at2"/>
<feature type="domain" description="PIN" evidence="9">
    <location>
        <begin position="1"/>
        <end position="125"/>
    </location>
</feature>
<gene>
    <name evidence="8" type="primary">vapC</name>
    <name evidence="10" type="ORF">CBZ_01130</name>
</gene>
<evidence type="ECO:0000256" key="2">
    <source>
        <dbReference type="ARBA" id="ARBA00022649"/>
    </source>
</evidence>
<reference evidence="10 11" key="1">
    <citation type="submission" date="2019-01" db="EMBL/GenBank/DDBJ databases">
        <title>Draft genome sequence of Cellulomonas takizawaensis strain TKZ-21.</title>
        <authorList>
            <person name="Yamamura H."/>
            <person name="Hayashi T."/>
            <person name="Hamada M."/>
            <person name="Serisawa Y."/>
            <person name="Matsuyama K."/>
            <person name="Nakagawa Y."/>
            <person name="Otoguro M."/>
            <person name="Yanagida F."/>
            <person name="Hayakawa M."/>
        </authorList>
    </citation>
    <scope>NUCLEOTIDE SEQUENCE [LARGE SCALE GENOMIC DNA]</scope>
    <source>
        <strain evidence="10 11">NBRC12680</strain>
    </source>
</reference>
<evidence type="ECO:0000256" key="1">
    <source>
        <dbReference type="ARBA" id="ARBA00001946"/>
    </source>
</evidence>
<dbReference type="Pfam" id="PF01850">
    <property type="entry name" value="PIN"/>
    <property type="match status" value="1"/>
</dbReference>
<evidence type="ECO:0000256" key="4">
    <source>
        <dbReference type="ARBA" id="ARBA00022723"/>
    </source>
</evidence>
<keyword evidence="2 8" id="KW-1277">Toxin-antitoxin system</keyword>
<comment type="function">
    <text evidence="8">Toxic component of a toxin-antitoxin (TA) system. An RNase.</text>
</comment>
<comment type="similarity">
    <text evidence="7 8">Belongs to the PINc/VapC protein family.</text>
</comment>
<sequence length="133" mass="14163">MIVDTSAVVAILLGEPGADDLARAVLADPRPRMSAATFVELAAVVHQNGAPQQRRRVDALLDRLGVEVVAMTPEHARIAAEAYRDFGRGSGHPARLNLGDCFAYALAAAEDEPLLFVGEDFSRTDLRPAVPSS</sequence>
<evidence type="ECO:0000313" key="10">
    <source>
        <dbReference type="EMBL" id="GCE75057.1"/>
    </source>
</evidence>
<dbReference type="EC" id="3.1.-.-" evidence="8"/>
<dbReference type="EMBL" id="BIMR01000007">
    <property type="protein sequence ID" value="GCE75057.1"/>
    <property type="molecule type" value="Genomic_DNA"/>
</dbReference>
<comment type="caution">
    <text evidence="10">The sequence shown here is derived from an EMBL/GenBank/DDBJ whole genome shotgun (WGS) entry which is preliminary data.</text>
</comment>
<evidence type="ECO:0000313" key="11">
    <source>
        <dbReference type="Proteomes" id="UP000289954"/>
    </source>
</evidence>